<feature type="compositionally biased region" description="Basic and acidic residues" evidence="2">
    <location>
        <begin position="786"/>
        <end position="798"/>
    </location>
</feature>
<feature type="compositionally biased region" description="Basic residues" evidence="2">
    <location>
        <begin position="1519"/>
        <end position="1529"/>
    </location>
</feature>
<dbReference type="Pfam" id="PF07001">
    <property type="entry name" value="BAT2_N"/>
    <property type="match status" value="1"/>
</dbReference>
<feature type="domain" description="BAT2 N-terminal" evidence="3">
    <location>
        <begin position="13"/>
        <end position="138"/>
    </location>
</feature>
<feature type="compositionally biased region" description="Polar residues" evidence="2">
    <location>
        <begin position="799"/>
        <end position="809"/>
    </location>
</feature>
<feature type="compositionally biased region" description="Basic and acidic residues" evidence="2">
    <location>
        <begin position="1288"/>
        <end position="1298"/>
    </location>
</feature>
<dbReference type="EMBL" id="JAAARO010000008">
    <property type="protein sequence ID" value="KAF5743745.1"/>
    <property type="molecule type" value="Genomic_DNA"/>
</dbReference>
<feature type="compositionally biased region" description="Low complexity" evidence="2">
    <location>
        <begin position="122"/>
        <end position="143"/>
    </location>
</feature>
<feature type="compositionally biased region" description="Basic and acidic residues" evidence="2">
    <location>
        <begin position="962"/>
        <end position="975"/>
    </location>
</feature>
<feature type="compositionally biased region" description="Basic and acidic residues" evidence="2">
    <location>
        <begin position="738"/>
        <end position="762"/>
    </location>
</feature>
<sequence length="1544" mass="167248">MTSNILTGERRWTSARRGGMTVLGKVSVPKPINLPSQRLENHGLDPNVEIVPKGTLSWGSKSSSSASNAWGSSTLSPQTDGGSGSPSHLSARPSSGGSGTRPSTAGSDRAHEANANAWGSNSRPSSASGALLSSQSSLTSLRPRSAETRPGSSQLSRFADPPSENSGAWGAAGMAEKLGVTSAKKDGFSLTSGDFPTLGSEKDNDGRNSEPQDHSSHGRPGSSSGGATVKDGSGTSDGNASINSNVKSGTANSWRRDNSPYNEDGMRPNVEKWPVDPPPHHNPNLPPPHYDAWHGPPVNNHPGGVWYRGPPGGPPYGAPVTHGGFPMEPFHYYRPQIPATALANQQPVPPPGVGPRGHHPNNGDMYRPHMPDAYIRPGMPIRPGFFPGPVAYESYYGPPMVYCNSNERDIPFMEMTAGPAYNRHSGQTAPDNSNLHNRPCGYGPPGKPLVSEVEFSQSHDPCRPYKVLLKQHDGWDEQHDQKLNESGASYLEKEDQPRKSWDDDLQGDYKKDEEMHIKGRTTGEKASAASDIQGGSSVTAKVNSTEIVGYVMAHNEHFVKKSENMAVVVPEGPAALKDSSLIQKIEGLNAKVRASDGRQDVTSVPVREEQRNKLPAIGFKANHPSNDAGVHAGDTRFDASLTATSRRPAHGMHNRPDHRGSKGRFNVQDADGWQKKASAVDSPIAAAATHSESSIPLMQNHTSVESTDKSGSYPQGKDEGEAVQPIFNSSDSQLQRSKMRELAKQRVKQRQKEEEDREREQKAKALAKLEELNKRTQAVEGLNQKAETDSVQNKHEESQVSNESTSVISTSAELTSTKVSNTITIMQTSESSSTIVEKPTFLVGELPVETLKSANRGPVVSQIHVESSQRVDNTDSPDLDSAPHVTGAPNSKHKRMGHKQKQNIPLEKSSVDQLISASTSEAPKIHTDASVDVSASIEVVACEMASSLKLSESSVQPRRKNNRGDKNKHKADVKSSMDAVPSSLSKETNILDTPTDASNRMAEESALNSSSVRSAGAVKDSNQPSEPHLSIPNEDTHGRVNNQWKLQHSRRMRNQQGNRSAEKFHGGDAVVWAPVRSQNKAEVANEVGENSVTENTNSVKNDLLLQNNPRNKRAEMERYVPKPVAKEMAQQGSFQQPVALSTGQTALEEIVGRPVSPAGPATQKGGPAIAAGNGDFKQNRPGKVHGSWRQRGSAESAMGQSLQDRKYNTSNSSKNVPKLNENQQPRRSDVSLVKGQLKHTDEWNSSDGWHMPDNSESSAPVTVPIVKEHGVKGKRHSTKGQKGTGNTHEQEQKKIKSDDDMDKSNSQSLDPEIYQIEFSAASKDNRGSRERSTCHWQPKLQASSAPNEGTTPSIGQGIGVEVGRGNRRDPTETTGGSVVQSVSLLEKGKVEEAPGVRHPETKRERKMSSLKEQSHSPNQVPGGLGEQEHSSNMDFEHEQSSFGFQKSGRHNSRFGREHESRGHWGAVGQDNKQYNQPANRDRQANTSHYEYQPVGPHNNNKAHNFEQSNDASHNTGPRSRGRGQNHSRRGGGNFYGSQSSTSTV</sequence>
<comment type="caution">
    <text evidence="4">The sequence shown here is derived from an EMBL/GenBank/DDBJ whole genome shotgun (WGS) entry which is preliminary data.</text>
</comment>
<feature type="compositionally biased region" description="Basic and acidic residues" evidence="2">
    <location>
        <begin position="254"/>
        <end position="274"/>
    </location>
</feature>
<dbReference type="InParanoid" id="A0A7J7DBI5"/>
<feature type="compositionally biased region" description="Polar residues" evidence="2">
    <location>
        <begin position="982"/>
        <end position="998"/>
    </location>
</feature>
<feature type="compositionally biased region" description="Polar residues" evidence="2">
    <location>
        <begin position="1497"/>
        <end position="1517"/>
    </location>
</feature>
<feature type="region of interest" description="Disordered" evidence="2">
    <location>
        <begin position="946"/>
        <end position="1040"/>
    </location>
</feature>
<dbReference type="InterPro" id="IPR009738">
    <property type="entry name" value="BAT2_N"/>
</dbReference>
<feature type="compositionally biased region" description="Low complexity" evidence="2">
    <location>
        <begin position="53"/>
        <end position="76"/>
    </location>
</feature>
<feature type="compositionally biased region" description="Low complexity" evidence="2">
    <location>
        <begin position="677"/>
        <end position="688"/>
    </location>
</feature>
<feature type="compositionally biased region" description="Basic and acidic residues" evidence="2">
    <location>
        <begin position="1386"/>
        <end position="1414"/>
    </location>
</feature>
<feature type="compositionally biased region" description="Polar residues" evidence="2">
    <location>
        <begin position="726"/>
        <end position="736"/>
    </location>
</feature>
<protein>
    <submittedName>
        <fullName evidence="4">Modifier of snc1 putative isoform 1</fullName>
    </submittedName>
</protein>
<feature type="compositionally biased region" description="Polar residues" evidence="2">
    <location>
        <begin position="690"/>
        <end position="713"/>
    </location>
</feature>
<accession>A0A7J7DBI5</accession>
<feature type="compositionally biased region" description="Basic and acidic residues" evidence="2">
    <location>
        <begin position="1323"/>
        <end position="1333"/>
    </location>
</feature>
<feature type="compositionally biased region" description="Polar residues" evidence="2">
    <location>
        <begin position="911"/>
        <end position="921"/>
    </location>
</feature>
<feature type="compositionally biased region" description="Polar residues" evidence="2">
    <location>
        <begin position="1198"/>
        <end position="1223"/>
    </location>
</feature>
<feature type="region of interest" description="Disordered" evidence="2">
    <location>
        <begin position="643"/>
        <end position="762"/>
    </location>
</feature>
<evidence type="ECO:0000256" key="2">
    <source>
        <dbReference type="SAM" id="MobiDB-lite"/>
    </source>
</evidence>
<evidence type="ECO:0000313" key="5">
    <source>
        <dbReference type="Proteomes" id="UP000593562"/>
    </source>
</evidence>
<keyword evidence="5" id="KW-1185">Reference proteome</keyword>
<dbReference type="Proteomes" id="UP000593562">
    <property type="component" value="Unassembled WGS sequence"/>
</dbReference>
<feature type="compositionally biased region" description="Pro residues" evidence="2">
    <location>
        <begin position="275"/>
        <end position="288"/>
    </location>
</feature>
<dbReference type="InterPro" id="IPR038808">
    <property type="entry name" value="MOS1-like"/>
</dbReference>
<feature type="compositionally biased region" description="Low complexity" evidence="2">
    <location>
        <begin position="90"/>
        <end position="107"/>
    </location>
</feature>
<keyword evidence="1" id="KW-0597">Phosphoprotein</keyword>
<proteinExistence type="predicted"/>
<feature type="compositionally biased region" description="Polar residues" evidence="2">
    <location>
        <begin position="1372"/>
        <end position="1383"/>
    </location>
</feature>
<dbReference type="GO" id="GO:0040029">
    <property type="term" value="P:epigenetic regulation of gene expression"/>
    <property type="evidence" value="ECO:0007669"/>
    <property type="project" value="TreeGrafter"/>
</dbReference>
<evidence type="ECO:0000259" key="3">
    <source>
        <dbReference type="Pfam" id="PF07001"/>
    </source>
</evidence>
<feature type="region of interest" description="Disordered" evidence="2">
    <location>
        <begin position="1154"/>
        <end position="1544"/>
    </location>
</feature>
<name>A0A7J7DBI5_TRIWF</name>
<feature type="region of interest" description="Disordered" evidence="2">
    <location>
        <begin position="489"/>
        <end position="532"/>
    </location>
</feature>
<feature type="region of interest" description="Disordered" evidence="2">
    <location>
        <begin position="26"/>
        <end position="170"/>
    </location>
</feature>
<dbReference type="FunCoup" id="A0A7J7DBI5">
    <property type="interactions" value="3217"/>
</dbReference>
<feature type="compositionally biased region" description="Polar residues" evidence="2">
    <location>
        <begin position="77"/>
        <end position="88"/>
    </location>
</feature>
<reference evidence="4 5" key="1">
    <citation type="journal article" date="2020" name="Nat. Commun.">
        <title>Genome of Tripterygium wilfordii and identification of cytochrome P450 involved in triptolide biosynthesis.</title>
        <authorList>
            <person name="Tu L."/>
            <person name="Su P."/>
            <person name="Zhang Z."/>
            <person name="Gao L."/>
            <person name="Wang J."/>
            <person name="Hu T."/>
            <person name="Zhou J."/>
            <person name="Zhang Y."/>
            <person name="Zhao Y."/>
            <person name="Liu Y."/>
            <person name="Song Y."/>
            <person name="Tong Y."/>
            <person name="Lu Y."/>
            <person name="Yang J."/>
            <person name="Xu C."/>
            <person name="Jia M."/>
            <person name="Peters R.J."/>
            <person name="Huang L."/>
            <person name="Gao W."/>
        </authorList>
    </citation>
    <scope>NUCLEOTIDE SEQUENCE [LARGE SCALE GENOMIC DNA]</scope>
    <source>
        <strain evidence="5">cv. XIE 37</strain>
        <tissue evidence="4">Leaf</tissue>
    </source>
</reference>
<dbReference type="PANTHER" id="PTHR34805:SF1">
    <property type="entry name" value="PROTEIN MODIFIER OF SNC1 1"/>
    <property type="match status" value="1"/>
</dbReference>
<feature type="compositionally biased region" description="Basic and acidic residues" evidence="2">
    <location>
        <begin position="1426"/>
        <end position="1439"/>
    </location>
</feature>
<evidence type="ECO:0000313" key="4">
    <source>
        <dbReference type="EMBL" id="KAF5743745.1"/>
    </source>
</evidence>
<gene>
    <name evidence="4" type="ORF">HS088_TW08G00332</name>
</gene>
<feature type="region of interest" description="Disordered" evidence="2">
    <location>
        <begin position="185"/>
        <end position="288"/>
    </location>
</feature>
<feature type="compositionally biased region" description="Basic and acidic residues" evidence="2">
    <location>
        <begin position="491"/>
        <end position="523"/>
    </location>
</feature>
<organism evidence="4 5">
    <name type="scientific">Tripterygium wilfordii</name>
    <name type="common">Thunder God vine</name>
    <dbReference type="NCBI Taxonomy" id="458696"/>
    <lineage>
        <taxon>Eukaryota</taxon>
        <taxon>Viridiplantae</taxon>
        <taxon>Streptophyta</taxon>
        <taxon>Embryophyta</taxon>
        <taxon>Tracheophyta</taxon>
        <taxon>Spermatophyta</taxon>
        <taxon>Magnoliopsida</taxon>
        <taxon>eudicotyledons</taxon>
        <taxon>Gunneridae</taxon>
        <taxon>Pentapetalae</taxon>
        <taxon>rosids</taxon>
        <taxon>fabids</taxon>
        <taxon>Celastrales</taxon>
        <taxon>Celastraceae</taxon>
        <taxon>Tripterygium</taxon>
    </lineage>
</organism>
<feature type="compositionally biased region" description="Basic and acidic residues" evidence="2">
    <location>
        <begin position="200"/>
        <end position="216"/>
    </location>
</feature>
<dbReference type="PANTHER" id="PTHR34805">
    <property type="entry name" value="PROTEIN MODIFIER OF SNC1 1"/>
    <property type="match status" value="1"/>
</dbReference>
<feature type="compositionally biased region" description="Polar residues" evidence="2">
    <location>
        <begin position="1470"/>
        <end position="1489"/>
    </location>
</feature>
<feature type="compositionally biased region" description="Polar residues" evidence="2">
    <location>
        <begin position="1340"/>
        <end position="1354"/>
    </location>
</feature>
<feature type="compositionally biased region" description="Polar residues" evidence="2">
    <location>
        <begin position="233"/>
        <end position="253"/>
    </location>
</feature>
<feature type="region of interest" description="Disordered" evidence="2">
    <location>
        <begin position="865"/>
        <end position="929"/>
    </location>
</feature>
<feature type="compositionally biased region" description="Polar residues" evidence="2">
    <location>
        <begin position="1535"/>
        <end position="1544"/>
    </location>
</feature>
<feature type="compositionally biased region" description="Basic residues" evidence="2">
    <location>
        <begin position="891"/>
        <end position="901"/>
    </location>
</feature>
<dbReference type="OrthoDB" id="1939715at2759"/>
<feature type="region of interest" description="Disordered" evidence="2">
    <location>
        <begin position="782"/>
        <end position="809"/>
    </location>
</feature>
<evidence type="ECO:0000256" key="1">
    <source>
        <dbReference type="ARBA" id="ARBA00022553"/>
    </source>
</evidence>